<sequence>MNKIDNIIISLDYSRINDAIEDIDDKNISDLFRTIPKNFFSVLEKNKIFLLYFKKYVSDIKIRGTDHSKYAIHFLDNFEKFLNKSTIGSKHRDTRIRRISEKNTILRFLKVHFEYLVKLFTLIDNAIEFRYNIKESQSNISKDILSISGAGQDGTDTLRKKYQKDTPGQLKEDQCQLYSYEEIKDLEKFADRLLNQFNVDIAFTKHFGERLSNDRNRPCIKLDELKSLFKRISATRAEKIKNHPNGEYVIQDLQKDLNLPVVVEFKRGEFDVIVKTIMRKKNFMSSNPKIRVESFKSIKDRI</sequence>
<reference evidence="1" key="1">
    <citation type="journal article" date="2020" name="Nature">
        <title>Giant virus diversity and host interactions through global metagenomics.</title>
        <authorList>
            <person name="Schulz F."/>
            <person name="Roux S."/>
            <person name="Paez-Espino D."/>
            <person name="Jungbluth S."/>
            <person name="Walsh D.A."/>
            <person name="Denef V.J."/>
            <person name="McMahon K.D."/>
            <person name="Konstantinidis K.T."/>
            <person name="Eloe-Fadrosh E.A."/>
            <person name="Kyrpides N.C."/>
            <person name="Woyke T."/>
        </authorList>
    </citation>
    <scope>NUCLEOTIDE SEQUENCE</scope>
    <source>
        <strain evidence="1">GVMAG-S-1064190-84</strain>
    </source>
</reference>
<protein>
    <submittedName>
        <fullName evidence="1">Uncharacterized protein</fullName>
    </submittedName>
</protein>
<proteinExistence type="predicted"/>
<evidence type="ECO:0000313" key="1">
    <source>
        <dbReference type="EMBL" id="QHU08908.1"/>
    </source>
</evidence>
<name>A0A6C0JYF0_9ZZZZ</name>
<organism evidence="1">
    <name type="scientific">viral metagenome</name>
    <dbReference type="NCBI Taxonomy" id="1070528"/>
    <lineage>
        <taxon>unclassified sequences</taxon>
        <taxon>metagenomes</taxon>
        <taxon>organismal metagenomes</taxon>
    </lineage>
</organism>
<dbReference type="EMBL" id="MN740699">
    <property type="protein sequence ID" value="QHU08908.1"/>
    <property type="molecule type" value="Genomic_DNA"/>
</dbReference>
<accession>A0A6C0JYF0</accession>
<dbReference type="AlphaFoldDB" id="A0A6C0JYF0"/>